<evidence type="ECO:0000313" key="2">
    <source>
        <dbReference type="Proteomes" id="UP000268857"/>
    </source>
</evidence>
<evidence type="ECO:0000313" key="1">
    <source>
        <dbReference type="EMBL" id="RUR80939.1"/>
    </source>
</evidence>
<dbReference type="EMBL" id="RSCJ01000010">
    <property type="protein sequence ID" value="RUR80939.1"/>
    <property type="molecule type" value="Genomic_DNA"/>
</dbReference>
<proteinExistence type="predicted"/>
<dbReference type="OrthoDB" id="9813823at2"/>
<dbReference type="STRING" id="211165.GCA_000317285_02526"/>
<name>A0A3S1FLE8_CHLFR</name>
<dbReference type="RefSeq" id="WP_016876261.1">
    <property type="nucleotide sequence ID" value="NZ_AJLN01000070.1"/>
</dbReference>
<organism evidence="1 2">
    <name type="scientific">Chlorogloeopsis fritschii PCC 6912</name>
    <dbReference type="NCBI Taxonomy" id="211165"/>
    <lineage>
        <taxon>Bacteria</taxon>
        <taxon>Bacillati</taxon>
        <taxon>Cyanobacteriota</taxon>
        <taxon>Cyanophyceae</taxon>
        <taxon>Nostocales</taxon>
        <taxon>Chlorogloeopsidaceae</taxon>
        <taxon>Chlorogloeopsis</taxon>
    </lineage>
</organism>
<dbReference type="Proteomes" id="UP000268857">
    <property type="component" value="Unassembled WGS sequence"/>
</dbReference>
<protein>
    <recommendedName>
        <fullName evidence="3">DUF2281 domain-containing protein</fullName>
    </recommendedName>
</protein>
<comment type="caution">
    <text evidence="1">The sequence shown here is derived from an EMBL/GenBank/DDBJ whole genome shotgun (WGS) entry which is preliminary data.</text>
</comment>
<accession>A0A3S1FLE8</accession>
<sequence length="74" mass="8600">MSVHDQAIAKMRLLPDSLVQEVNDFIDFLLWKHSGKDSSLWFESKEYIEMAESDFSDYLSNLEDYENHLAGGEI</sequence>
<reference evidence="1 2" key="1">
    <citation type="journal article" date="2019" name="Genome Biol. Evol.">
        <title>Day and night: Metabolic profiles and evolutionary relationships of six axenic non-marine cyanobacteria.</title>
        <authorList>
            <person name="Will S.E."/>
            <person name="Henke P."/>
            <person name="Boedeker C."/>
            <person name="Huang S."/>
            <person name="Brinkmann H."/>
            <person name="Rohde M."/>
            <person name="Jarek M."/>
            <person name="Friedl T."/>
            <person name="Seufert S."/>
            <person name="Schumacher M."/>
            <person name="Overmann J."/>
            <person name="Neumann-Schaal M."/>
            <person name="Petersen J."/>
        </authorList>
    </citation>
    <scope>NUCLEOTIDE SEQUENCE [LARGE SCALE GENOMIC DNA]</scope>
    <source>
        <strain evidence="1 2">PCC 6912</strain>
    </source>
</reference>
<keyword evidence="2" id="KW-1185">Reference proteome</keyword>
<gene>
    <name evidence="1" type="ORF">PCC6912_29610</name>
</gene>
<evidence type="ECO:0008006" key="3">
    <source>
        <dbReference type="Google" id="ProtNLM"/>
    </source>
</evidence>
<dbReference type="AlphaFoldDB" id="A0A3S1FLE8"/>